<evidence type="ECO:0000313" key="2">
    <source>
        <dbReference type="Proteomes" id="UP000007800"/>
    </source>
</evidence>
<reference evidence="1 2" key="1">
    <citation type="submission" date="2008-07" db="EMBL/GenBank/DDBJ databases">
        <authorList>
            <person name="El-Sayed N."/>
            <person name="Caler E."/>
            <person name="Inman J."/>
            <person name="Amedeo P."/>
            <person name="Hass B."/>
            <person name="Wortman J."/>
        </authorList>
    </citation>
    <scope>NUCLEOTIDE SEQUENCE [LARGE SCALE GENOMIC DNA]</scope>
    <source>
        <strain evidence="2">ATCC 50983 / TXsc</strain>
    </source>
</reference>
<keyword evidence="2" id="KW-1185">Reference proteome</keyword>
<proteinExistence type="predicted"/>
<dbReference type="EMBL" id="GG686808">
    <property type="protein sequence ID" value="EEQ98175.1"/>
    <property type="molecule type" value="Genomic_DNA"/>
</dbReference>
<name>C5LYD7_PERM5</name>
<evidence type="ECO:0000313" key="1">
    <source>
        <dbReference type="EMBL" id="EEQ98175.1"/>
    </source>
</evidence>
<dbReference type="GeneID" id="9040617"/>
<organism evidence="2">
    <name type="scientific">Perkinsus marinus (strain ATCC 50983 / TXsc)</name>
    <dbReference type="NCBI Taxonomy" id="423536"/>
    <lineage>
        <taxon>Eukaryota</taxon>
        <taxon>Sar</taxon>
        <taxon>Alveolata</taxon>
        <taxon>Perkinsozoa</taxon>
        <taxon>Perkinsea</taxon>
        <taxon>Perkinsida</taxon>
        <taxon>Perkinsidae</taxon>
        <taxon>Perkinsus</taxon>
    </lineage>
</organism>
<dbReference type="Proteomes" id="UP000007800">
    <property type="component" value="Unassembled WGS sequence"/>
</dbReference>
<gene>
    <name evidence="1" type="ORF">Pmar_PMAR001992</name>
</gene>
<dbReference type="InParanoid" id="C5LYD7"/>
<dbReference type="RefSeq" id="XP_002765458.1">
    <property type="nucleotide sequence ID" value="XM_002765412.1"/>
</dbReference>
<protein>
    <submittedName>
        <fullName evidence="1">Uncharacterized protein</fullName>
    </submittedName>
</protein>
<sequence length="157" mass="17618">MLFRVLGATVGELRDSPHCGALQYQSWAHNELGLLLTSLRTYHRDILLFDSQMELKNEDAYAIMDSFIKRKSEFANTHGHAAPLWPVDEERIVAALGRSPADVVLKAVIRLTTETGARVQDLLRVLEPHVKPAHRHTKAWTVTKVGQLGKVKDMTAI</sequence>
<dbReference type="AlphaFoldDB" id="C5LYD7"/>
<accession>C5LYD7</accession>